<protein>
    <submittedName>
        <fullName evidence="2">Uncharacterized protein</fullName>
    </submittedName>
</protein>
<dbReference type="Proteomes" id="UP001250214">
    <property type="component" value="Unassembled WGS sequence"/>
</dbReference>
<dbReference type="RefSeq" id="WP_310913142.1">
    <property type="nucleotide sequence ID" value="NZ_JAVLVT010000006.1"/>
</dbReference>
<evidence type="ECO:0000313" key="2">
    <source>
        <dbReference type="EMBL" id="MDS1271596.1"/>
    </source>
</evidence>
<proteinExistence type="predicted"/>
<organism evidence="2 3">
    <name type="scientific">Lipingzhangella rawalii</name>
    <dbReference type="NCBI Taxonomy" id="2055835"/>
    <lineage>
        <taxon>Bacteria</taxon>
        <taxon>Bacillati</taxon>
        <taxon>Actinomycetota</taxon>
        <taxon>Actinomycetes</taxon>
        <taxon>Streptosporangiales</taxon>
        <taxon>Nocardiopsidaceae</taxon>
        <taxon>Lipingzhangella</taxon>
    </lineage>
</organism>
<gene>
    <name evidence="2" type="ORF">RIF23_14975</name>
</gene>
<feature type="transmembrane region" description="Helical" evidence="1">
    <location>
        <begin position="20"/>
        <end position="41"/>
    </location>
</feature>
<feature type="transmembrane region" description="Helical" evidence="1">
    <location>
        <begin position="89"/>
        <end position="110"/>
    </location>
</feature>
<keyword evidence="1" id="KW-0472">Membrane</keyword>
<comment type="caution">
    <text evidence="2">The sequence shown here is derived from an EMBL/GenBank/DDBJ whole genome shotgun (WGS) entry which is preliminary data.</text>
</comment>
<feature type="transmembrane region" description="Helical" evidence="1">
    <location>
        <begin position="122"/>
        <end position="141"/>
    </location>
</feature>
<feature type="transmembrane region" description="Helical" evidence="1">
    <location>
        <begin position="61"/>
        <end position="82"/>
    </location>
</feature>
<evidence type="ECO:0000256" key="1">
    <source>
        <dbReference type="SAM" id="Phobius"/>
    </source>
</evidence>
<sequence>MSIPQNSAQTHNPQRPPAGVWLAAASLVFAALVVAGLASPLSSSLDGLTRYGSEPPGITNYIPALWYGSAGLHLLSALLVVLRPARTQVLVAVLSIPGILCSGYSVATGFKHSSLIGFPAPTFIYLGFFGVLFVVLAGINLGKSNVRAWLAPGSGGESESGT</sequence>
<keyword evidence="1" id="KW-1133">Transmembrane helix</keyword>
<accession>A0ABU2H8H7</accession>
<keyword evidence="1" id="KW-0812">Transmembrane</keyword>
<name>A0ABU2H8H7_9ACTN</name>
<keyword evidence="3" id="KW-1185">Reference proteome</keyword>
<dbReference type="EMBL" id="JAVLVT010000006">
    <property type="protein sequence ID" value="MDS1271596.1"/>
    <property type="molecule type" value="Genomic_DNA"/>
</dbReference>
<evidence type="ECO:0000313" key="3">
    <source>
        <dbReference type="Proteomes" id="UP001250214"/>
    </source>
</evidence>
<reference evidence="3" key="1">
    <citation type="submission" date="2023-07" db="EMBL/GenBank/DDBJ databases">
        <title>Novel species in the genus Lipingzhangella isolated from Sambhar Salt Lake.</title>
        <authorList>
            <person name="Jiya N."/>
            <person name="Kajale S."/>
            <person name="Sharma A."/>
        </authorList>
    </citation>
    <scope>NUCLEOTIDE SEQUENCE [LARGE SCALE GENOMIC DNA]</scope>
    <source>
        <strain evidence="3">LS1_29</strain>
    </source>
</reference>